<dbReference type="EMBL" id="CP126084">
    <property type="protein sequence ID" value="WHX50058.1"/>
    <property type="molecule type" value="Genomic_DNA"/>
</dbReference>
<sequence length="101" mass="11117">MCAHVEGYDQIRLADPIVNAGAPAGVRPTETAASGCPCAHLPVFKSAPYHDPIFVLDGLGEFVYKQNSHAIRKAELFCLFLQTVHKYEVNGRPSFFLIDNL</sequence>
<protein>
    <submittedName>
        <fullName evidence="1">Uncharacterized protein</fullName>
    </submittedName>
</protein>
<dbReference type="Proteomes" id="UP001177943">
    <property type="component" value="Chromosome"/>
</dbReference>
<evidence type="ECO:0000313" key="2">
    <source>
        <dbReference type="Proteomes" id="UP001177943"/>
    </source>
</evidence>
<dbReference type="RefSeq" id="WP_283927171.1">
    <property type="nucleotide sequence ID" value="NZ_CP126084.1"/>
</dbReference>
<name>A0AA95ID50_9BACL</name>
<dbReference type="AlphaFoldDB" id="A0AA95ID50"/>
<gene>
    <name evidence="1" type="ORF">QNH46_05150</name>
</gene>
<dbReference type="KEGG" id="pwn:QNH46_05150"/>
<proteinExistence type="predicted"/>
<evidence type="ECO:0000313" key="1">
    <source>
        <dbReference type="EMBL" id="WHX50058.1"/>
    </source>
</evidence>
<reference evidence="1" key="1">
    <citation type="submission" date="2023-05" db="EMBL/GenBank/DDBJ databases">
        <title>Comparative genomics of Bacillaceae isolates and their secondary metabolite potential.</title>
        <authorList>
            <person name="Song L."/>
            <person name="Nielsen L.J."/>
            <person name="Mohite O."/>
            <person name="Xu X."/>
            <person name="Weber T."/>
            <person name="Kovacs A.T."/>
        </authorList>
    </citation>
    <scope>NUCLEOTIDE SEQUENCE</scope>
    <source>
        <strain evidence="1">B2_4</strain>
    </source>
</reference>
<accession>A0AA95ID50</accession>
<organism evidence="1 2">
    <name type="scientific">Paenibacillus woosongensis</name>
    <dbReference type="NCBI Taxonomy" id="307580"/>
    <lineage>
        <taxon>Bacteria</taxon>
        <taxon>Bacillati</taxon>
        <taxon>Bacillota</taxon>
        <taxon>Bacilli</taxon>
        <taxon>Bacillales</taxon>
        <taxon>Paenibacillaceae</taxon>
        <taxon>Paenibacillus</taxon>
    </lineage>
</organism>